<evidence type="ECO:0000313" key="2">
    <source>
        <dbReference type="Proteomes" id="UP001161422"/>
    </source>
</evidence>
<organism evidence="1 2">
    <name type="scientific">Paraferrimonas sedimenticola</name>
    <dbReference type="NCBI Taxonomy" id="375674"/>
    <lineage>
        <taxon>Bacteria</taxon>
        <taxon>Pseudomonadati</taxon>
        <taxon>Pseudomonadota</taxon>
        <taxon>Gammaproteobacteria</taxon>
        <taxon>Alteromonadales</taxon>
        <taxon>Ferrimonadaceae</taxon>
        <taxon>Paraferrimonas</taxon>
    </lineage>
</organism>
<protein>
    <submittedName>
        <fullName evidence="1">Anti-sigma factor</fullName>
    </submittedName>
</protein>
<sequence>MSQQNNDLHSAIDQMPEQLQPNKDLWPAIERAIDTPAQAPVAANHGPWKGIAIAASLALVSVVSFLGGQQFSNSGNDTTQSLALLTLLQQQHQQALAVQGRGQFSSTLTSAQTQDPLYAGIEEVRQGAKTVLAQLQQDPNNLELLQLWLWLQQRELELVNQAQSQRLTRT</sequence>
<reference evidence="1" key="1">
    <citation type="journal article" date="2014" name="Int. J. Syst. Evol. Microbiol.">
        <title>Complete genome sequence of Corynebacterium casei LMG S-19264T (=DSM 44701T), isolated from a smear-ripened cheese.</title>
        <authorList>
            <consortium name="US DOE Joint Genome Institute (JGI-PGF)"/>
            <person name="Walter F."/>
            <person name="Albersmeier A."/>
            <person name="Kalinowski J."/>
            <person name="Ruckert C."/>
        </authorList>
    </citation>
    <scope>NUCLEOTIDE SEQUENCE</scope>
    <source>
        <strain evidence="1">NBRC 101628</strain>
    </source>
</reference>
<evidence type="ECO:0000313" key="1">
    <source>
        <dbReference type="EMBL" id="GLP95161.1"/>
    </source>
</evidence>
<dbReference type="RefSeq" id="WP_095505822.1">
    <property type="nucleotide sequence ID" value="NZ_BSNC01000001.1"/>
</dbReference>
<proteinExistence type="predicted"/>
<name>A0AA37RT26_9GAMM</name>
<accession>A0AA37RT26</accession>
<gene>
    <name evidence="1" type="ORF">GCM10007895_04670</name>
</gene>
<dbReference type="Proteomes" id="UP001161422">
    <property type="component" value="Unassembled WGS sequence"/>
</dbReference>
<dbReference type="EMBL" id="BSNC01000001">
    <property type="protein sequence ID" value="GLP95161.1"/>
    <property type="molecule type" value="Genomic_DNA"/>
</dbReference>
<keyword evidence="2" id="KW-1185">Reference proteome</keyword>
<comment type="caution">
    <text evidence="1">The sequence shown here is derived from an EMBL/GenBank/DDBJ whole genome shotgun (WGS) entry which is preliminary data.</text>
</comment>
<reference evidence="1" key="2">
    <citation type="submission" date="2023-01" db="EMBL/GenBank/DDBJ databases">
        <title>Draft genome sequence of Paraferrimonas sedimenticola strain NBRC 101628.</title>
        <authorList>
            <person name="Sun Q."/>
            <person name="Mori K."/>
        </authorList>
    </citation>
    <scope>NUCLEOTIDE SEQUENCE</scope>
    <source>
        <strain evidence="1">NBRC 101628</strain>
    </source>
</reference>
<dbReference type="AlphaFoldDB" id="A0AA37RT26"/>